<evidence type="ECO:0000313" key="2">
    <source>
        <dbReference type="Proteomes" id="UP000314294"/>
    </source>
</evidence>
<proteinExistence type="predicted"/>
<accession>A0A4Z2G465</accession>
<dbReference type="EMBL" id="SRLO01000702">
    <property type="protein sequence ID" value="TNN48318.1"/>
    <property type="molecule type" value="Genomic_DNA"/>
</dbReference>
<keyword evidence="2" id="KW-1185">Reference proteome</keyword>
<protein>
    <submittedName>
        <fullName evidence="1">Uncharacterized protein</fullName>
    </submittedName>
</protein>
<dbReference type="Proteomes" id="UP000314294">
    <property type="component" value="Unassembled WGS sequence"/>
</dbReference>
<sequence>MGPGETARRDAAGGGTPIPKAFMRNICLFIYPVAHEVSLSSSSACVRAAEEGSAGLSLDAQNSAVSFFLQCQLAGSQWEHFETAFSRETKHLHTYNRQRVLSAPEAQR</sequence>
<name>A0A4Z2G465_9TELE</name>
<evidence type="ECO:0000313" key="1">
    <source>
        <dbReference type="EMBL" id="TNN48318.1"/>
    </source>
</evidence>
<dbReference type="AlphaFoldDB" id="A0A4Z2G465"/>
<organism evidence="1 2">
    <name type="scientific">Liparis tanakae</name>
    <name type="common">Tanaka's snailfish</name>
    <dbReference type="NCBI Taxonomy" id="230148"/>
    <lineage>
        <taxon>Eukaryota</taxon>
        <taxon>Metazoa</taxon>
        <taxon>Chordata</taxon>
        <taxon>Craniata</taxon>
        <taxon>Vertebrata</taxon>
        <taxon>Euteleostomi</taxon>
        <taxon>Actinopterygii</taxon>
        <taxon>Neopterygii</taxon>
        <taxon>Teleostei</taxon>
        <taxon>Neoteleostei</taxon>
        <taxon>Acanthomorphata</taxon>
        <taxon>Eupercaria</taxon>
        <taxon>Perciformes</taxon>
        <taxon>Cottioidei</taxon>
        <taxon>Cottales</taxon>
        <taxon>Liparidae</taxon>
        <taxon>Liparis</taxon>
    </lineage>
</organism>
<reference evidence="1 2" key="1">
    <citation type="submission" date="2019-03" db="EMBL/GenBank/DDBJ databases">
        <title>First draft genome of Liparis tanakae, snailfish: a comprehensive survey of snailfish specific genes.</title>
        <authorList>
            <person name="Kim W."/>
            <person name="Song I."/>
            <person name="Jeong J.-H."/>
            <person name="Kim D."/>
            <person name="Kim S."/>
            <person name="Ryu S."/>
            <person name="Song J.Y."/>
            <person name="Lee S.K."/>
        </authorList>
    </citation>
    <scope>NUCLEOTIDE SEQUENCE [LARGE SCALE GENOMIC DNA]</scope>
    <source>
        <tissue evidence="1">Muscle</tissue>
    </source>
</reference>
<gene>
    <name evidence="1" type="ORF">EYF80_041480</name>
</gene>
<comment type="caution">
    <text evidence="1">The sequence shown here is derived from an EMBL/GenBank/DDBJ whole genome shotgun (WGS) entry which is preliminary data.</text>
</comment>